<feature type="region of interest" description="Disordered" evidence="1">
    <location>
        <begin position="1"/>
        <end position="29"/>
    </location>
</feature>
<gene>
    <name evidence="2" type="ORF">G210_3620</name>
</gene>
<protein>
    <submittedName>
        <fullName evidence="2">Uncharacterized protein</fullName>
    </submittedName>
</protein>
<accession>M3JTH2</accession>
<dbReference type="Proteomes" id="UP000011777">
    <property type="component" value="Unassembled WGS sequence"/>
</dbReference>
<proteinExistence type="predicted"/>
<comment type="caution">
    <text evidence="2">The sequence shown here is derived from an EMBL/GenBank/DDBJ whole genome shotgun (WGS) entry which is preliminary data.</text>
</comment>
<dbReference type="AlphaFoldDB" id="M3JTH2"/>
<evidence type="ECO:0000313" key="2">
    <source>
        <dbReference type="EMBL" id="EMG46145.1"/>
    </source>
</evidence>
<reference evidence="2 3" key="1">
    <citation type="submission" date="2013-02" db="EMBL/GenBank/DDBJ databases">
        <title>Genome sequence of Candida maltosa Xu316, a potential industrial strain for xylitol and ethanol production.</title>
        <authorList>
            <person name="Yu J."/>
            <person name="Wang Q."/>
            <person name="Geng X."/>
            <person name="Bao W."/>
            <person name="He P."/>
            <person name="Cai J."/>
        </authorList>
    </citation>
    <scope>NUCLEOTIDE SEQUENCE [LARGE SCALE GENOMIC DNA]</scope>
    <source>
        <strain evidence="3">Xu316</strain>
    </source>
</reference>
<feature type="compositionally biased region" description="Basic residues" evidence="1">
    <location>
        <begin position="1"/>
        <end position="28"/>
    </location>
</feature>
<sequence length="61" mass="7392">MVTKKKKKERKEKSSNFRKPRKKDRCYKKKNENIFDMKGERDKEEIAKKMKMEGSLGRNVV</sequence>
<evidence type="ECO:0000256" key="1">
    <source>
        <dbReference type="SAM" id="MobiDB-lite"/>
    </source>
</evidence>
<dbReference type="EMBL" id="AOGT01002107">
    <property type="protein sequence ID" value="EMG46145.1"/>
    <property type="molecule type" value="Genomic_DNA"/>
</dbReference>
<organism evidence="2 3">
    <name type="scientific">Candida maltosa (strain Xu316)</name>
    <name type="common">Yeast</name>
    <dbReference type="NCBI Taxonomy" id="1245528"/>
    <lineage>
        <taxon>Eukaryota</taxon>
        <taxon>Fungi</taxon>
        <taxon>Dikarya</taxon>
        <taxon>Ascomycota</taxon>
        <taxon>Saccharomycotina</taxon>
        <taxon>Pichiomycetes</taxon>
        <taxon>Debaryomycetaceae</taxon>
        <taxon>Candida/Lodderomyces clade</taxon>
        <taxon>Candida</taxon>
    </lineage>
</organism>
<name>M3JTH2_CANMX</name>
<dbReference type="HOGENOM" id="CLU_2922411_0_0_1"/>
<keyword evidence="3" id="KW-1185">Reference proteome</keyword>
<evidence type="ECO:0000313" key="3">
    <source>
        <dbReference type="Proteomes" id="UP000011777"/>
    </source>
</evidence>